<dbReference type="PANTHER" id="PTHR19857:SF8">
    <property type="entry name" value="ANGIO-ASSOCIATED MIGRATORY CELL PROTEIN"/>
    <property type="match status" value="1"/>
</dbReference>
<evidence type="ECO:0000313" key="4">
    <source>
        <dbReference type="EMBL" id="JAI16650.1"/>
    </source>
</evidence>
<dbReference type="PANTHER" id="PTHR19857">
    <property type="entry name" value="MITOCHONDRIAL DIVISION PROTEIN 1-RELATED"/>
    <property type="match status" value="1"/>
</dbReference>
<feature type="repeat" description="WD" evidence="3">
    <location>
        <begin position="371"/>
        <end position="406"/>
    </location>
</feature>
<dbReference type="InterPro" id="IPR019775">
    <property type="entry name" value="WD40_repeat_CS"/>
</dbReference>
<dbReference type="PROSITE" id="PS50294">
    <property type="entry name" value="WD_REPEATS_REGION"/>
    <property type="match status" value="1"/>
</dbReference>
<dbReference type="PROSITE" id="PS50082">
    <property type="entry name" value="WD_REPEATS_2"/>
    <property type="match status" value="3"/>
</dbReference>
<dbReference type="SUPFAM" id="SSF50978">
    <property type="entry name" value="WD40 repeat-like"/>
    <property type="match status" value="1"/>
</dbReference>
<keyword evidence="2" id="KW-0677">Repeat</keyword>
<proteinExistence type="evidence at transcript level"/>
<dbReference type="InterPro" id="IPR015943">
    <property type="entry name" value="WD40/YVTN_repeat-like_dom_sf"/>
</dbReference>
<dbReference type="InterPro" id="IPR051179">
    <property type="entry name" value="WD_repeat_multifunction"/>
</dbReference>
<dbReference type="Pfam" id="PF00400">
    <property type="entry name" value="WD40"/>
    <property type="match status" value="5"/>
</dbReference>
<dbReference type="InterPro" id="IPR001680">
    <property type="entry name" value="WD40_rpt"/>
</dbReference>
<evidence type="ECO:0000256" key="1">
    <source>
        <dbReference type="ARBA" id="ARBA00022574"/>
    </source>
</evidence>
<protein>
    <submittedName>
        <fullName evidence="4">Uncharacterized protein</fullName>
    </submittedName>
</protein>
<dbReference type="Gene3D" id="2.130.10.10">
    <property type="entry name" value="YVTN repeat-like/Quinoprotein amine dehydrogenase"/>
    <property type="match status" value="1"/>
</dbReference>
<accession>A0A0K8TRV8</accession>
<sequence length="406" mass="45205">MRDNTPPHPSTNIDLDEEELIEADVIEINDPGNEEFSDEDEEPILLEEIDEEEERPDLRVPKRDDSDHTFILHTSPVFCCAIHPTEDIAATGGEDDIAYVWSMQTTEVIHKVENHKDTVIAVDFSHDGKYLATGDISGEVFVFAVNQDYRKIWEYSMGDMCWMKWHSGSHVLIAGSEAGEIYVWRIISNDCKILPGAGQKCEAGELTKDGKHIFAGYGDGTIRLWDIKNSITVFKCEPNNPISHSATVTTVSCDTEKSLFLSGSEDGAIVISTHSGAIGIINFPDDAIERVAICPESELNIAAAATISGKILILDLSKHSVRTTCNHIEDEEEKDGITSMRWIQKEVLLCGTMRGHLLLFNGRNGERIRDLDGHAAHIYDIAYDKNKNIILSTSEDETAKVFKLTE</sequence>
<dbReference type="EMBL" id="GDAI01000953">
    <property type="protein sequence ID" value="JAI16650.1"/>
    <property type="molecule type" value="mRNA"/>
</dbReference>
<evidence type="ECO:0000256" key="3">
    <source>
        <dbReference type="PROSITE-ProRule" id="PRU00221"/>
    </source>
</evidence>
<organism evidence="4">
    <name type="scientific">Tabanus bromius</name>
    <name type="common">Band-eyed brown horse fly</name>
    <dbReference type="NCBI Taxonomy" id="304241"/>
    <lineage>
        <taxon>Eukaryota</taxon>
        <taxon>Metazoa</taxon>
        <taxon>Ecdysozoa</taxon>
        <taxon>Arthropoda</taxon>
        <taxon>Hexapoda</taxon>
        <taxon>Insecta</taxon>
        <taxon>Pterygota</taxon>
        <taxon>Neoptera</taxon>
        <taxon>Endopterygota</taxon>
        <taxon>Diptera</taxon>
        <taxon>Brachycera</taxon>
        <taxon>Tabanomorpha</taxon>
        <taxon>Tabanoidea</taxon>
        <taxon>Tabanidae</taxon>
        <taxon>Tabanus</taxon>
    </lineage>
</organism>
<keyword evidence="1 3" id="KW-0853">WD repeat</keyword>
<feature type="repeat" description="WD" evidence="3">
    <location>
        <begin position="70"/>
        <end position="111"/>
    </location>
</feature>
<evidence type="ECO:0000256" key="2">
    <source>
        <dbReference type="ARBA" id="ARBA00022737"/>
    </source>
</evidence>
<dbReference type="PROSITE" id="PS00678">
    <property type="entry name" value="WD_REPEATS_1"/>
    <property type="match status" value="1"/>
</dbReference>
<dbReference type="AlphaFoldDB" id="A0A0K8TRV8"/>
<dbReference type="InterPro" id="IPR036322">
    <property type="entry name" value="WD40_repeat_dom_sf"/>
</dbReference>
<feature type="repeat" description="WD" evidence="3">
    <location>
        <begin position="209"/>
        <end position="235"/>
    </location>
</feature>
<reference evidence="4" key="1">
    <citation type="journal article" date="2015" name="Insect Biochem. Mol. Biol.">
        <title>An insight into the sialome of the horse fly, Tabanus bromius.</title>
        <authorList>
            <person name="Ribeiro J.M."/>
            <person name="Kazimirova M."/>
            <person name="Takac P."/>
            <person name="Andersen J.F."/>
            <person name="Francischetti I.M."/>
        </authorList>
    </citation>
    <scope>NUCLEOTIDE SEQUENCE</scope>
</reference>
<dbReference type="SMART" id="SM00320">
    <property type="entry name" value="WD40"/>
    <property type="match status" value="8"/>
</dbReference>
<name>A0A0K8TRV8_TABBR</name>